<name>A0A9D1E1F4_9BACT</name>
<dbReference type="PANTHER" id="PTHR21340">
    <property type="entry name" value="DIADENOSINE 5,5-P1,P4-TETRAPHOSPHATE PYROPHOSPHOHYDROLASE MUTT"/>
    <property type="match status" value="1"/>
</dbReference>
<evidence type="ECO:0000259" key="3">
    <source>
        <dbReference type="PROSITE" id="PS51462"/>
    </source>
</evidence>
<dbReference type="PROSITE" id="PS00893">
    <property type="entry name" value="NUDIX_BOX"/>
    <property type="match status" value="1"/>
</dbReference>
<keyword evidence="1 2" id="KW-0378">Hydrolase</keyword>
<dbReference type="GO" id="GO:0004081">
    <property type="term" value="F:bis(5'-nucleosyl)-tetraphosphatase (asymmetrical) activity"/>
    <property type="evidence" value="ECO:0007669"/>
    <property type="project" value="TreeGrafter"/>
</dbReference>
<dbReference type="Proteomes" id="UP000886744">
    <property type="component" value="Unassembled WGS sequence"/>
</dbReference>
<proteinExistence type="inferred from homology"/>
<dbReference type="PANTHER" id="PTHR21340:SF0">
    <property type="entry name" value="BIS(5'-NUCLEOSYL)-TETRAPHOSPHATASE [ASYMMETRICAL]"/>
    <property type="match status" value="1"/>
</dbReference>
<dbReference type="AlphaFoldDB" id="A0A9D1E1F4"/>
<dbReference type="Pfam" id="PF00293">
    <property type="entry name" value="NUDIX"/>
    <property type="match status" value="1"/>
</dbReference>
<organism evidence="4 5">
    <name type="scientific">Candidatus Coprenecus avistercoris</name>
    <dbReference type="NCBI Taxonomy" id="2840730"/>
    <lineage>
        <taxon>Bacteria</taxon>
        <taxon>Pseudomonadati</taxon>
        <taxon>Bacteroidota</taxon>
        <taxon>Bacteroidia</taxon>
        <taxon>Bacteroidales</taxon>
        <taxon>Rikenellaceae</taxon>
        <taxon>Rikenellaceae incertae sedis</taxon>
        <taxon>Candidatus Coprenecus</taxon>
    </lineage>
</organism>
<dbReference type="InterPro" id="IPR020084">
    <property type="entry name" value="NUDIX_hydrolase_CS"/>
</dbReference>
<evidence type="ECO:0000313" key="4">
    <source>
        <dbReference type="EMBL" id="HIR62960.1"/>
    </source>
</evidence>
<dbReference type="SUPFAM" id="SSF55811">
    <property type="entry name" value="Nudix"/>
    <property type="match status" value="1"/>
</dbReference>
<dbReference type="EMBL" id="DVHI01000070">
    <property type="protein sequence ID" value="HIR62960.1"/>
    <property type="molecule type" value="Genomic_DNA"/>
</dbReference>
<protein>
    <submittedName>
        <fullName evidence="4">NUDIX domain-containing protein</fullName>
    </submittedName>
</protein>
<comment type="caution">
    <text evidence="4">The sequence shown here is derived from an EMBL/GenBank/DDBJ whole genome shotgun (WGS) entry which is preliminary data.</text>
</comment>
<dbReference type="InterPro" id="IPR015797">
    <property type="entry name" value="NUDIX_hydrolase-like_dom_sf"/>
</dbReference>
<evidence type="ECO:0000313" key="5">
    <source>
        <dbReference type="Proteomes" id="UP000886744"/>
    </source>
</evidence>
<gene>
    <name evidence="4" type="ORF">IAC94_05505</name>
</gene>
<dbReference type="GO" id="GO:0006754">
    <property type="term" value="P:ATP biosynthetic process"/>
    <property type="evidence" value="ECO:0007669"/>
    <property type="project" value="TreeGrafter"/>
</dbReference>
<dbReference type="GO" id="GO:0006167">
    <property type="term" value="P:AMP biosynthetic process"/>
    <property type="evidence" value="ECO:0007669"/>
    <property type="project" value="TreeGrafter"/>
</dbReference>
<dbReference type="CDD" id="cd03673">
    <property type="entry name" value="NUDIX_Ap6A_hydrolase"/>
    <property type="match status" value="1"/>
</dbReference>
<dbReference type="Gene3D" id="3.90.79.10">
    <property type="entry name" value="Nucleoside Triphosphate Pyrophosphohydrolase"/>
    <property type="match status" value="1"/>
</dbReference>
<sequence length="204" mass="22858">MKTIFFNSRSLILCGEDRPGDEDPGAVIMVDNGEEALSEAVRTIDTNENISRLYILCQNIEDTYNRLRTRFTEIDAAGGLVRDSNGQYLLILRNGIWDLPKGKREKGEDVAQTAVREVMEETGIPAPEEGQLICVTDHTYRRDGQFVLKHTHWYAMKLAQPCSTKPQTEEGITRTAWVPAGEIGNYASQSYPSIREVLHTAGLV</sequence>
<dbReference type="InterPro" id="IPR000086">
    <property type="entry name" value="NUDIX_hydrolase_dom"/>
</dbReference>
<evidence type="ECO:0000256" key="1">
    <source>
        <dbReference type="ARBA" id="ARBA00022801"/>
    </source>
</evidence>
<dbReference type="InterPro" id="IPR051325">
    <property type="entry name" value="Nudix_hydrolase_domain"/>
</dbReference>
<evidence type="ECO:0000256" key="2">
    <source>
        <dbReference type="RuleBase" id="RU003476"/>
    </source>
</evidence>
<dbReference type="PRINTS" id="PR00502">
    <property type="entry name" value="NUDIXFAMILY"/>
</dbReference>
<dbReference type="InterPro" id="IPR020476">
    <property type="entry name" value="Nudix_hydrolase"/>
</dbReference>
<reference evidence="4" key="1">
    <citation type="submission" date="2020-10" db="EMBL/GenBank/DDBJ databases">
        <authorList>
            <person name="Gilroy R."/>
        </authorList>
    </citation>
    <scope>NUCLEOTIDE SEQUENCE</scope>
    <source>
        <strain evidence="4">ChiHjej13B12-12457</strain>
    </source>
</reference>
<feature type="domain" description="Nudix hydrolase" evidence="3">
    <location>
        <begin position="72"/>
        <end position="199"/>
    </location>
</feature>
<dbReference type="PROSITE" id="PS51462">
    <property type="entry name" value="NUDIX"/>
    <property type="match status" value="1"/>
</dbReference>
<comment type="similarity">
    <text evidence="2">Belongs to the Nudix hydrolase family.</text>
</comment>
<accession>A0A9D1E1F4</accession>
<reference evidence="4" key="2">
    <citation type="journal article" date="2021" name="PeerJ">
        <title>Extensive microbial diversity within the chicken gut microbiome revealed by metagenomics and culture.</title>
        <authorList>
            <person name="Gilroy R."/>
            <person name="Ravi A."/>
            <person name="Getino M."/>
            <person name="Pursley I."/>
            <person name="Horton D.L."/>
            <person name="Alikhan N.F."/>
            <person name="Baker D."/>
            <person name="Gharbi K."/>
            <person name="Hall N."/>
            <person name="Watson M."/>
            <person name="Adriaenssens E.M."/>
            <person name="Foster-Nyarko E."/>
            <person name="Jarju S."/>
            <person name="Secka A."/>
            <person name="Antonio M."/>
            <person name="Oren A."/>
            <person name="Chaudhuri R.R."/>
            <person name="La Ragione R."/>
            <person name="Hildebrand F."/>
            <person name="Pallen M.J."/>
        </authorList>
    </citation>
    <scope>NUCLEOTIDE SEQUENCE</scope>
    <source>
        <strain evidence="4">ChiHjej13B12-12457</strain>
    </source>
</reference>